<gene>
    <name evidence="2" type="ORF">EV674_11689</name>
</gene>
<dbReference type="EMBL" id="SLXH01000016">
    <property type="protein sequence ID" value="TCP16784.1"/>
    <property type="molecule type" value="Genomic_DNA"/>
</dbReference>
<dbReference type="OrthoDB" id="7065977at2"/>
<dbReference type="AlphaFoldDB" id="A0A4R2N770"/>
<reference evidence="2 3" key="1">
    <citation type="submission" date="2019-03" db="EMBL/GenBank/DDBJ databases">
        <title>Genomic Encyclopedia of Type Strains, Phase IV (KMG-IV): sequencing the most valuable type-strain genomes for metagenomic binning, comparative biology and taxonomic classification.</title>
        <authorList>
            <person name="Goeker M."/>
        </authorList>
    </citation>
    <scope>NUCLEOTIDE SEQUENCE [LARGE SCALE GENOMIC DNA]</scope>
    <source>
        <strain evidence="2 3">DSM 1837</strain>
    </source>
</reference>
<comment type="caution">
    <text evidence="2">The sequence shown here is derived from an EMBL/GenBank/DDBJ whole genome shotgun (WGS) entry which is preliminary data.</text>
</comment>
<evidence type="ECO:0000313" key="2">
    <source>
        <dbReference type="EMBL" id="TCP16784.1"/>
    </source>
</evidence>
<dbReference type="InterPro" id="IPR041519">
    <property type="entry name" value="HEPN_RiboL-PSP"/>
</dbReference>
<sequence>MDLNEKSETFKDGLRELEAMVGKTELAVIGGAETTPLITNNVNFYTKSFLISACAHLEMCIKEIVFEIAKDIDARLSSAAIPSSVIEWRLGQKKKSDSSLISKKLLSINMTKKEVDDLVSGNVYRTKEALALVGIELAAEKVQWELWKDSIQAIVTRRNNIVHHNDDASDLSLGDIRSYIKSIINYIDFVINACHFQHDIGLPTSNVPVA</sequence>
<evidence type="ECO:0000259" key="1">
    <source>
        <dbReference type="Pfam" id="PF18735"/>
    </source>
</evidence>
<protein>
    <recommendedName>
        <fullName evidence="1">RiboL-PSP-HEPN domain-containing protein</fullName>
    </recommendedName>
</protein>
<proteinExistence type="predicted"/>
<keyword evidence="3" id="KW-1185">Reference proteome</keyword>
<accession>A0A4R2N770</accession>
<organism evidence="2 3">
    <name type="scientific">Simplicispira metamorpha</name>
    <dbReference type="NCBI Taxonomy" id="80881"/>
    <lineage>
        <taxon>Bacteria</taxon>
        <taxon>Pseudomonadati</taxon>
        <taxon>Pseudomonadota</taxon>
        <taxon>Betaproteobacteria</taxon>
        <taxon>Burkholderiales</taxon>
        <taxon>Comamonadaceae</taxon>
        <taxon>Simplicispira</taxon>
    </lineage>
</organism>
<dbReference type="Pfam" id="PF18735">
    <property type="entry name" value="HEPN_RiboL-PSP"/>
    <property type="match status" value="1"/>
</dbReference>
<name>A0A4R2N770_9BURK</name>
<dbReference type="Proteomes" id="UP000295182">
    <property type="component" value="Unassembled WGS sequence"/>
</dbReference>
<feature type="domain" description="RiboL-PSP-HEPN" evidence="1">
    <location>
        <begin position="38"/>
        <end position="193"/>
    </location>
</feature>
<evidence type="ECO:0000313" key="3">
    <source>
        <dbReference type="Proteomes" id="UP000295182"/>
    </source>
</evidence>
<dbReference type="RefSeq" id="WP_132750426.1">
    <property type="nucleotide sequence ID" value="NZ_QXNC01000015.1"/>
</dbReference>